<proteinExistence type="inferred from homology"/>
<protein>
    <recommendedName>
        <fullName evidence="8">Ribonuclease 3</fullName>
        <ecNumber evidence="8">3.1.26.3</ecNumber>
    </recommendedName>
    <alternativeName>
        <fullName evidence="8">Ribonuclease III</fullName>
        <shortName evidence="8">RNase III</shortName>
    </alternativeName>
</protein>
<evidence type="ECO:0000256" key="3">
    <source>
        <dbReference type="ARBA" id="ARBA00022664"/>
    </source>
</evidence>
<dbReference type="GO" id="GO:0006364">
    <property type="term" value="P:rRNA processing"/>
    <property type="evidence" value="ECO:0007669"/>
    <property type="project" value="UniProtKB-UniRule"/>
</dbReference>
<sequence>MRPLRRNFGRDRAYYRIVDDLFGFIPHNVELYKLALIHKSASLILEDGRAINNERLEYLGDAVIEAVTSDYLFIEYPDRDEGFMTKLRSKIVSRQSLNALAVHIGLDRHVISNGGAGIAQKHIFGDAFEAMMGAVYLDQGYDFVNRLLINRIYFRHLNLEELTESETDFKSRLIEWSQKNHLRIVFRTETEKGSTANHPVFYSTVLIDDMEIGHGSGDSKKEAEQHAAFSVSQYMTDEQCASLLDRLDRLARQSAEAPK</sequence>
<keyword evidence="8" id="KW-0698">rRNA processing</keyword>
<reference evidence="11" key="1">
    <citation type="journal article" date="2021" name="PeerJ">
        <title>Extensive microbial diversity within the chicken gut microbiome revealed by metagenomics and culture.</title>
        <authorList>
            <person name="Gilroy R."/>
            <person name="Ravi A."/>
            <person name="Getino M."/>
            <person name="Pursley I."/>
            <person name="Horton D.L."/>
            <person name="Alikhan N.F."/>
            <person name="Baker D."/>
            <person name="Gharbi K."/>
            <person name="Hall N."/>
            <person name="Watson M."/>
            <person name="Adriaenssens E.M."/>
            <person name="Foster-Nyarko E."/>
            <person name="Jarju S."/>
            <person name="Secka A."/>
            <person name="Antonio M."/>
            <person name="Oren A."/>
            <person name="Chaudhuri R.R."/>
            <person name="La Ragione R."/>
            <person name="Hildebrand F."/>
            <person name="Pallen M.J."/>
        </authorList>
    </citation>
    <scope>NUCLEOTIDE SEQUENCE</scope>
    <source>
        <strain evidence="11">5134</strain>
    </source>
</reference>
<dbReference type="PROSITE" id="PS50142">
    <property type="entry name" value="RNASE_3_2"/>
    <property type="match status" value="1"/>
</dbReference>
<dbReference type="GO" id="GO:0003725">
    <property type="term" value="F:double-stranded RNA binding"/>
    <property type="evidence" value="ECO:0007669"/>
    <property type="project" value="TreeGrafter"/>
</dbReference>
<dbReference type="PROSITE" id="PS50137">
    <property type="entry name" value="DS_RBD"/>
    <property type="match status" value="1"/>
</dbReference>
<evidence type="ECO:0000256" key="7">
    <source>
        <dbReference type="ARBA" id="ARBA00022884"/>
    </source>
</evidence>
<keyword evidence="8" id="KW-0819">tRNA processing</keyword>
<dbReference type="NCBIfam" id="TIGR02191">
    <property type="entry name" value="RNaseIII"/>
    <property type="match status" value="1"/>
</dbReference>
<dbReference type="PANTHER" id="PTHR11207">
    <property type="entry name" value="RIBONUCLEASE III"/>
    <property type="match status" value="1"/>
</dbReference>
<keyword evidence="8" id="KW-0963">Cytoplasm</keyword>
<evidence type="ECO:0000256" key="4">
    <source>
        <dbReference type="ARBA" id="ARBA00022722"/>
    </source>
</evidence>
<dbReference type="PROSITE" id="PS00517">
    <property type="entry name" value="RNASE_3_1"/>
    <property type="match status" value="1"/>
</dbReference>
<feature type="binding site" evidence="8">
    <location>
        <position position="57"/>
    </location>
    <ligand>
        <name>Mg(2+)</name>
        <dbReference type="ChEBI" id="CHEBI:18420"/>
    </ligand>
</feature>
<dbReference type="InterPro" id="IPR036389">
    <property type="entry name" value="RNase_III_sf"/>
</dbReference>
<dbReference type="EC" id="3.1.26.3" evidence="8"/>
<dbReference type="GO" id="GO:0008033">
    <property type="term" value="P:tRNA processing"/>
    <property type="evidence" value="ECO:0007669"/>
    <property type="project" value="UniProtKB-KW"/>
</dbReference>
<dbReference type="CDD" id="cd10845">
    <property type="entry name" value="DSRM_RNAse_III_family"/>
    <property type="match status" value="1"/>
</dbReference>
<feature type="domain" description="RNase III" evidence="10">
    <location>
        <begin position="15"/>
        <end position="140"/>
    </location>
</feature>
<dbReference type="PANTHER" id="PTHR11207:SF0">
    <property type="entry name" value="RIBONUCLEASE 3"/>
    <property type="match status" value="1"/>
</dbReference>
<dbReference type="SMART" id="SM00535">
    <property type="entry name" value="RIBOc"/>
    <property type="match status" value="1"/>
</dbReference>
<keyword evidence="6 8" id="KW-0378">Hydrolase</keyword>
<evidence type="ECO:0000256" key="1">
    <source>
        <dbReference type="ARBA" id="ARBA00000109"/>
    </source>
</evidence>
<dbReference type="GO" id="GO:0019843">
    <property type="term" value="F:rRNA binding"/>
    <property type="evidence" value="ECO:0007669"/>
    <property type="project" value="UniProtKB-KW"/>
</dbReference>
<comment type="subunit">
    <text evidence="8">Homodimer.</text>
</comment>
<dbReference type="GO" id="GO:0010468">
    <property type="term" value="P:regulation of gene expression"/>
    <property type="evidence" value="ECO:0007669"/>
    <property type="project" value="TreeGrafter"/>
</dbReference>
<keyword evidence="3 8" id="KW-0507">mRNA processing</keyword>
<evidence type="ECO:0000313" key="11">
    <source>
        <dbReference type="EMBL" id="HIY68598.1"/>
    </source>
</evidence>
<dbReference type="GO" id="GO:0005737">
    <property type="term" value="C:cytoplasm"/>
    <property type="evidence" value="ECO:0007669"/>
    <property type="project" value="UniProtKB-SubCell"/>
</dbReference>
<dbReference type="SMART" id="SM00358">
    <property type="entry name" value="DSRM"/>
    <property type="match status" value="1"/>
</dbReference>
<dbReference type="SUPFAM" id="SSF69065">
    <property type="entry name" value="RNase III domain-like"/>
    <property type="match status" value="1"/>
</dbReference>
<dbReference type="Pfam" id="PF00035">
    <property type="entry name" value="dsrm"/>
    <property type="match status" value="1"/>
</dbReference>
<keyword evidence="7 8" id="KW-0694">RNA-binding</keyword>
<comment type="cofactor">
    <cofactor evidence="8">
        <name>Mg(2+)</name>
        <dbReference type="ChEBI" id="CHEBI:18420"/>
    </cofactor>
</comment>
<comment type="caution">
    <text evidence="11">The sequence shown here is derived from an EMBL/GenBank/DDBJ whole genome shotgun (WGS) entry which is preliminary data.</text>
</comment>
<name>A0A9D2CC47_9BACT</name>
<feature type="active site" evidence="8">
    <location>
        <position position="61"/>
    </location>
</feature>
<dbReference type="GO" id="GO:0006397">
    <property type="term" value="P:mRNA processing"/>
    <property type="evidence" value="ECO:0007669"/>
    <property type="project" value="UniProtKB-UniRule"/>
</dbReference>
<feature type="active site" evidence="8">
    <location>
        <position position="129"/>
    </location>
</feature>
<feature type="binding site" evidence="8">
    <location>
        <position position="129"/>
    </location>
    <ligand>
        <name>Mg(2+)</name>
        <dbReference type="ChEBI" id="CHEBI:18420"/>
    </ligand>
</feature>
<dbReference type="InterPro" id="IPR000999">
    <property type="entry name" value="RNase_III_dom"/>
</dbReference>
<dbReference type="InterPro" id="IPR011907">
    <property type="entry name" value="RNase_III"/>
</dbReference>
<dbReference type="GO" id="GO:0046872">
    <property type="term" value="F:metal ion binding"/>
    <property type="evidence" value="ECO:0007669"/>
    <property type="project" value="UniProtKB-KW"/>
</dbReference>
<evidence type="ECO:0000256" key="2">
    <source>
        <dbReference type="ARBA" id="ARBA00010183"/>
    </source>
</evidence>
<dbReference type="EMBL" id="DXDA01000035">
    <property type="protein sequence ID" value="HIY68598.1"/>
    <property type="molecule type" value="Genomic_DNA"/>
</dbReference>
<keyword evidence="5 8" id="KW-0255">Endonuclease</keyword>
<reference evidence="11" key="2">
    <citation type="submission" date="2021-04" db="EMBL/GenBank/DDBJ databases">
        <authorList>
            <person name="Gilroy R."/>
        </authorList>
    </citation>
    <scope>NUCLEOTIDE SEQUENCE</scope>
    <source>
        <strain evidence="11">5134</strain>
    </source>
</reference>
<dbReference type="Gene3D" id="3.30.160.20">
    <property type="match status" value="1"/>
</dbReference>
<comment type="function">
    <text evidence="8">Digests double-stranded RNA. Involved in the processing of primary rRNA transcript to yield the immediate precursors to the large and small rRNAs (23S and 16S). Processes some mRNAs, and tRNAs when they are encoded in the rRNA operon. Processes pre-crRNA and tracrRNA of type II CRISPR loci if present in the organism.</text>
</comment>
<keyword evidence="8" id="KW-0699">rRNA-binding</keyword>
<feature type="binding site" evidence="8">
    <location>
        <position position="126"/>
    </location>
    <ligand>
        <name>Mg(2+)</name>
        <dbReference type="ChEBI" id="CHEBI:18420"/>
    </ligand>
</feature>
<keyword evidence="8" id="KW-0460">Magnesium</keyword>
<dbReference type="CDD" id="cd00593">
    <property type="entry name" value="RIBOc"/>
    <property type="match status" value="1"/>
</dbReference>
<dbReference type="Proteomes" id="UP000886844">
    <property type="component" value="Unassembled WGS sequence"/>
</dbReference>
<evidence type="ECO:0000256" key="5">
    <source>
        <dbReference type="ARBA" id="ARBA00022759"/>
    </source>
</evidence>
<dbReference type="SUPFAM" id="SSF54768">
    <property type="entry name" value="dsRNA-binding domain-like"/>
    <property type="match status" value="1"/>
</dbReference>
<feature type="domain" description="DRBM" evidence="9">
    <location>
        <begin position="168"/>
        <end position="237"/>
    </location>
</feature>
<dbReference type="Pfam" id="PF14622">
    <property type="entry name" value="Ribonucleas_3_3"/>
    <property type="match status" value="1"/>
</dbReference>
<evidence type="ECO:0000256" key="8">
    <source>
        <dbReference type="HAMAP-Rule" id="MF_00104"/>
    </source>
</evidence>
<dbReference type="GO" id="GO:0004525">
    <property type="term" value="F:ribonuclease III activity"/>
    <property type="evidence" value="ECO:0007669"/>
    <property type="project" value="UniProtKB-UniRule"/>
</dbReference>
<dbReference type="InterPro" id="IPR014720">
    <property type="entry name" value="dsRBD_dom"/>
</dbReference>
<keyword evidence="8" id="KW-0479">Metal-binding</keyword>
<accession>A0A9D2CC47</accession>
<evidence type="ECO:0000313" key="12">
    <source>
        <dbReference type="Proteomes" id="UP000886844"/>
    </source>
</evidence>
<evidence type="ECO:0000259" key="9">
    <source>
        <dbReference type="PROSITE" id="PS50137"/>
    </source>
</evidence>
<keyword evidence="4 8" id="KW-0540">Nuclease</keyword>
<dbReference type="Gene3D" id="1.10.1520.10">
    <property type="entry name" value="Ribonuclease III domain"/>
    <property type="match status" value="1"/>
</dbReference>
<comment type="similarity">
    <text evidence="2">Belongs to the ribonuclease III family.</text>
</comment>
<comment type="subcellular location">
    <subcellularLocation>
        <location evidence="8">Cytoplasm</location>
    </subcellularLocation>
</comment>
<dbReference type="AlphaFoldDB" id="A0A9D2CC47"/>
<gene>
    <name evidence="8 11" type="primary">rnc</name>
    <name evidence="11" type="ORF">H9828_04190</name>
</gene>
<organism evidence="11 12">
    <name type="scientific">Candidatus Alistipes intestinigallinarum</name>
    <dbReference type="NCBI Taxonomy" id="2838440"/>
    <lineage>
        <taxon>Bacteria</taxon>
        <taxon>Pseudomonadati</taxon>
        <taxon>Bacteroidota</taxon>
        <taxon>Bacteroidia</taxon>
        <taxon>Bacteroidales</taxon>
        <taxon>Rikenellaceae</taxon>
        <taxon>Alistipes</taxon>
    </lineage>
</organism>
<comment type="catalytic activity">
    <reaction evidence="1 8">
        <text>Endonucleolytic cleavage to 5'-phosphomonoester.</text>
        <dbReference type="EC" id="3.1.26.3"/>
    </reaction>
</comment>
<evidence type="ECO:0000259" key="10">
    <source>
        <dbReference type="PROSITE" id="PS50142"/>
    </source>
</evidence>
<dbReference type="HAMAP" id="MF_00104">
    <property type="entry name" value="RNase_III"/>
    <property type="match status" value="1"/>
</dbReference>
<evidence type="ECO:0000256" key="6">
    <source>
        <dbReference type="ARBA" id="ARBA00022801"/>
    </source>
</evidence>